<evidence type="ECO:0000313" key="4">
    <source>
        <dbReference type="EMBL" id="MUK89389.1"/>
    </source>
</evidence>
<comment type="caution">
    <text evidence="4">The sequence shown here is derived from an EMBL/GenBank/DDBJ whole genome shotgun (WGS) entry which is preliminary data.</text>
</comment>
<evidence type="ECO:0000259" key="3">
    <source>
        <dbReference type="PROSITE" id="PS51186"/>
    </source>
</evidence>
<dbReference type="PROSITE" id="PS51186">
    <property type="entry name" value="GNAT"/>
    <property type="match status" value="1"/>
</dbReference>
<feature type="domain" description="N-acetyltransferase" evidence="3">
    <location>
        <begin position="5"/>
        <end position="162"/>
    </location>
</feature>
<keyword evidence="2" id="KW-0012">Acyltransferase</keyword>
<dbReference type="Gene3D" id="3.40.630.30">
    <property type="match status" value="1"/>
</dbReference>
<keyword evidence="1 4" id="KW-0808">Transferase</keyword>
<dbReference type="SUPFAM" id="SSF55729">
    <property type="entry name" value="Acyl-CoA N-acyltransferases (Nat)"/>
    <property type="match status" value="1"/>
</dbReference>
<dbReference type="AlphaFoldDB" id="A0A6N8FNM2"/>
<proteinExistence type="predicted"/>
<organism evidence="4 5">
    <name type="scientific">Ornithinibacillus caprae</name>
    <dbReference type="NCBI Taxonomy" id="2678566"/>
    <lineage>
        <taxon>Bacteria</taxon>
        <taxon>Bacillati</taxon>
        <taxon>Bacillota</taxon>
        <taxon>Bacilli</taxon>
        <taxon>Bacillales</taxon>
        <taxon>Bacillaceae</taxon>
        <taxon>Ornithinibacillus</taxon>
    </lineage>
</organism>
<dbReference type="GO" id="GO:0016747">
    <property type="term" value="F:acyltransferase activity, transferring groups other than amino-acyl groups"/>
    <property type="evidence" value="ECO:0007669"/>
    <property type="project" value="InterPro"/>
</dbReference>
<dbReference type="RefSeq" id="WP_155669363.1">
    <property type="nucleotide sequence ID" value="NZ_WOCA01000011.1"/>
</dbReference>
<dbReference type="Proteomes" id="UP000469125">
    <property type="component" value="Unassembled WGS sequence"/>
</dbReference>
<accession>A0A6N8FNM2</accession>
<evidence type="ECO:0000313" key="5">
    <source>
        <dbReference type="Proteomes" id="UP000469125"/>
    </source>
</evidence>
<keyword evidence="5" id="KW-1185">Reference proteome</keyword>
<dbReference type="PANTHER" id="PTHR43072">
    <property type="entry name" value="N-ACETYLTRANSFERASE"/>
    <property type="match status" value="1"/>
</dbReference>
<reference evidence="4 5" key="1">
    <citation type="submission" date="2019-11" db="EMBL/GenBank/DDBJ databases">
        <authorList>
            <person name="Li X."/>
        </authorList>
    </citation>
    <scope>NUCLEOTIDE SEQUENCE [LARGE SCALE GENOMIC DNA]</scope>
    <source>
        <strain evidence="4 5">L9</strain>
    </source>
</reference>
<gene>
    <name evidence="4" type="ORF">GMD78_13555</name>
</gene>
<dbReference type="EMBL" id="WOCA01000011">
    <property type="protein sequence ID" value="MUK89389.1"/>
    <property type="molecule type" value="Genomic_DNA"/>
</dbReference>
<dbReference type="Pfam" id="PF00583">
    <property type="entry name" value="Acetyltransf_1"/>
    <property type="match status" value="1"/>
</dbReference>
<name>A0A6N8FNM2_9BACI</name>
<evidence type="ECO:0000256" key="2">
    <source>
        <dbReference type="ARBA" id="ARBA00023315"/>
    </source>
</evidence>
<dbReference type="InterPro" id="IPR016181">
    <property type="entry name" value="Acyl_CoA_acyltransferase"/>
</dbReference>
<dbReference type="PANTHER" id="PTHR43072:SF23">
    <property type="entry name" value="UPF0039 PROTEIN C11D3.02C"/>
    <property type="match status" value="1"/>
</dbReference>
<dbReference type="CDD" id="cd04301">
    <property type="entry name" value="NAT_SF"/>
    <property type="match status" value="1"/>
</dbReference>
<dbReference type="InterPro" id="IPR000182">
    <property type="entry name" value="GNAT_dom"/>
</dbReference>
<evidence type="ECO:0000256" key="1">
    <source>
        <dbReference type="ARBA" id="ARBA00022679"/>
    </source>
</evidence>
<protein>
    <submittedName>
        <fullName evidence="4">GNAT family N-acetyltransferase</fullName>
    </submittedName>
</protein>
<sequence length="167" mass="19047">MESSIVIDKMRDTDWERVRDIYIEGIQTGNATFETVAPKWEEWDQGHLNECRLVVRENGEVIGWGALSPISRRAAYNGVAEVSIYFSMNSVGKGIGSRLLKRIIDDSEENGFWTLQANIFPENAVSIHLHEKHGFEIVGTRKRIGKLNGVWRDVVLMERRSKIVGMD</sequence>